<evidence type="ECO:0000313" key="2">
    <source>
        <dbReference type="Proteomes" id="UP001175226"/>
    </source>
</evidence>
<dbReference type="EMBL" id="JAUEPT010000072">
    <property type="protein sequence ID" value="KAK0434323.1"/>
    <property type="molecule type" value="Genomic_DNA"/>
</dbReference>
<comment type="caution">
    <text evidence="1">The sequence shown here is derived from an EMBL/GenBank/DDBJ whole genome shotgun (WGS) entry which is preliminary data.</text>
</comment>
<accession>A0AA39J4S0</accession>
<dbReference type="AlphaFoldDB" id="A0AA39J4S0"/>
<organism evidence="1 2">
    <name type="scientific">Armillaria borealis</name>
    <dbReference type="NCBI Taxonomy" id="47425"/>
    <lineage>
        <taxon>Eukaryota</taxon>
        <taxon>Fungi</taxon>
        <taxon>Dikarya</taxon>
        <taxon>Basidiomycota</taxon>
        <taxon>Agaricomycotina</taxon>
        <taxon>Agaricomycetes</taxon>
        <taxon>Agaricomycetidae</taxon>
        <taxon>Agaricales</taxon>
        <taxon>Marasmiineae</taxon>
        <taxon>Physalacriaceae</taxon>
        <taxon>Armillaria</taxon>
    </lineage>
</organism>
<name>A0AA39J4S0_9AGAR</name>
<reference evidence="1" key="1">
    <citation type="submission" date="2023-06" db="EMBL/GenBank/DDBJ databases">
        <authorList>
            <consortium name="Lawrence Berkeley National Laboratory"/>
            <person name="Ahrendt S."/>
            <person name="Sahu N."/>
            <person name="Indic B."/>
            <person name="Wong-Bajracharya J."/>
            <person name="Merenyi Z."/>
            <person name="Ke H.-M."/>
            <person name="Monk M."/>
            <person name="Kocsube S."/>
            <person name="Drula E."/>
            <person name="Lipzen A."/>
            <person name="Balint B."/>
            <person name="Henrissat B."/>
            <person name="Andreopoulos B."/>
            <person name="Martin F.M."/>
            <person name="Harder C.B."/>
            <person name="Rigling D."/>
            <person name="Ford K.L."/>
            <person name="Foster G.D."/>
            <person name="Pangilinan J."/>
            <person name="Papanicolaou A."/>
            <person name="Barry K."/>
            <person name="LaButti K."/>
            <person name="Viragh M."/>
            <person name="Koriabine M."/>
            <person name="Yan M."/>
            <person name="Riley R."/>
            <person name="Champramary S."/>
            <person name="Plett K.L."/>
            <person name="Tsai I.J."/>
            <person name="Slot J."/>
            <person name="Sipos G."/>
            <person name="Plett J."/>
            <person name="Nagy L.G."/>
            <person name="Grigoriev I.V."/>
        </authorList>
    </citation>
    <scope>NUCLEOTIDE SEQUENCE</scope>
    <source>
        <strain evidence="1">FPL87.14</strain>
    </source>
</reference>
<gene>
    <name evidence="1" type="ORF">EV421DRAFT_1345426</name>
</gene>
<proteinExistence type="predicted"/>
<dbReference type="PROSITE" id="PS51257">
    <property type="entry name" value="PROKAR_LIPOPROTEIN"/>
    <property type="match status" value="1"/>
</dbReference>
<protein>
    <submittedName>
        <fullName evidence="1">Uncharacterized protein</fullName>
    </submittedName>
</protein>
<dbReference type="Proteomes" id="UP001175226">
    <property type="component" value="Unassembled WGS sequence"/>
</dbReference>
<keyword evidence="2" id="KW-1185">Reference proteome</keyword>
<evidence type="ECO:0000313" key="1">
    <source>
        <dbReference type="EMBL" id="KAK0434323.1"/>
    </source>
</evidence>
<sequence length="158" mass="18175">MPLIMRASSQMLMALQSCHDVRRFDGNSEPPFSNSAAPGTDRLLRRSHRGGKCKISLKKKRTSMIGFSRGQQYHLKLRLEHLYLLKCLKMHSTPKDDIFLATSPCSTVHDNQEIGGYPELRTEIKSEMDVDIMNWIVMRPYTTKKCLTLRGRHAKIRS</sequence>